<dbReference type="RefSeq" id="XP_066800541.1">
    <property type="nucleotide sequence ID" value="XM_066948768.1"/>
</dbReference>
<accession>A0AAW0YYA1</accession>
<evidence type="ECO:0000313" key="3">
    <source>
        <dbReference type="Proteomes" id="UP001388673"/>
    </source>
</evidence>
<keyword evidence="3" id="KW-1185">Reference proteome</keyword>
<dbReference type="EMBL" id="JBCAWK010000011">
    <property type="protein sequence ID" value="KAK8846591.1"/>
    <property type="molecule type" value="Genomic_DNA"/>
</dbReference>
<proteinExistence type="predicted"/>
<evidence type="ECO:0000313" key="2">
    <source>
        <dbReference type="EMBL" id="KAK8846591.1"/>
    </source>
</evidence>
<sequence>MKSMALAWLWRHKPLLRLCICLVSLTLLVPRALFIHHGGRSLWDLQLEEENTERLERITRIRDLRAQLNFQWPGDGSFRTYSHVTLQALDRLADCMTEGTCGPREETVIILGSYHFGHSQSGHTSGEDIWASSLIEIMHSLNYTLLYTYEPLESLLVHQALDDLVSLVFMESQGVSQCIDMGSLTKETAATRKPPIVGLQWIEGEEQLGCAKRVGFEQGIPLWKIRPLHFWYGTRHPLPGWTLSPENYTGWEQDTNNYYLGYYLPHCINAKSHTHERRAFILGKRPEYFADGRYAWPRGILPDLAEKLGDFKFAGGAGKGGAGVDMGERGIENIGQMDKATWTKEVAKSAVVLGIGSPPLSPSPYDAMCVGVPFINPITRRDAKDPENRIKWRTQHDALRDFDPPYVYHVDKDDVEGLRNALQSALDTPFMPYIPERMLRENVQARLVHLIENDWKEVAMQIVASKKTTGWYAPDLGAIAHSNDGLLF</sequence>
<dbReference type="GeneID" id="92182935"/>
<dbReference type="GO" id="GO:0030144">
    <property type="term" value="F:alpha-1,6-mannosylglycoprotein 6-beta-N-acetylglucosaminyltransferase activity"/>
    <property type="evidence" value="ECO:0007669"/>
    <property type="project" value="InterPro"/>
</dbReference>
<dbReference type="KEGG" id="kne:92182935"/>
<reference evidence="2 3" key="1">
    <citation type="journal article" date="2024" name="bioRxiv">
        <title>Comparative genomics of Cryptococcus and Kwoniella reveals pathogenesis evolution and contrasting karyotype dynamics via intercentromeric recombination or chromosome fusion.</title>
        <authorList>
            <person name="Coelho M.A."/>
            <person name="David-Palma M."/>
            <person name="Shea T."/>
            <person name="Bowers K."/>
            <person name="McGinley-Smith S."/>
            <person name="Mohammad A.W."/>
            <person name="Gnirke A."/>
            <person name="Yurkov A.M."/>
            <person name="Nowrousian M."/>
            <person name="Sun S."/>
            <person name="Cuomo C.A."/>
            <person name="Heitman J."/>
        </authorList>
    </citation>
    <scope>NUCLEOTIDE SEQUENCE [LARGE SCALE GENOMIC DNA]</scope>
    <source>
        <strain evidence="2 3">CBS 13917</strain>
    </source>
</reference>
<organism evidence="2 3">
    <name type="scientific">Kwoniella newhampshirensis</name>
    <dbReference type="NCBI Taxonomy" id="1651941"/>
    <lineage>
        <taxon>Eukaryota</taxon>
        <taxon>Fungi</taxon>
        <taxon>Dikarya</taxon>
        <taxon>Basidiomycota</taxon>
        <taxon>Agaricomycotina</taxon>
        <taxon>Tremellomycetes</taxon>
        <taxon>Tremellales</taxon>
        <taxon>Cryptococcaceae</taxon>
        <taxon>Kwoniella</taxon>
    </lineage>
</organism>
<dbReference type="AlphaFoldDB" id="A0AAW0YYA1"/>
<dbReference type="Pfam" id="PF15024">
    <property type="entry name" value="Glyco_transf_18"/>
    <property type="match status" value="1"/>
</dbReference>
<dbReference type="InterPro" id="IPR026116">
    <property type="entry name" value="GT18_cat"/>
</dbReference>
<feature type="domain" description="Glycosyltransferase family 18 catalytic" evidence="1">
    <location>
        <begin position="331"/>
        <end position="454"/>
    </location>
</feature>
<evidence type="ECO:0000259" key="1">
    <source>
        <dbReference type="Pfam" id="PF15024"/>
    </source>
</evidence>
<dbReference type="Proteomes" id="UP001388673">
    <property type="component" value="Unassembled WGS sequence"/>
</dbReference>
<protein>
    <recommendedName>
        <fullName evidence="1">Glycosyltransferase family 18 catalytic domain-containing protein</fullName>
    </recommendedName>
</protein>
<name>A0AAW0YYA1_9TREE</name>
<gene>
    <name evidence="2" type="ORF">IAR55_005677</name>
</gene>
<comment type="caution">
    <text evidence="2">The sequence shown here is derived from an EMBL/GenBank/DDBJ whole genome shotgun (WGS) entry which is preliminary data.</text>
</comment>